<dbReference type="GO" id="GO:0015031">
    <property type="term" value="P:protein transport"/>
    <property type="evidence" value="ECO:0007669"/>
    <property type="project" value="TreeGrafter"/>
</dbReference>
<name>A0A0B6YQP0_9EUPU</name>
<dbReference type="InterPro" id="IPR050357">
    <property type="entry name" value="Arrestin_domain-protein"/>
</dbReference>
<evidence type="ECO:0000313" key="2">
    <source>
        <dbReference type="EMBL" id="CEK58609.1"/>
    </source>
</evidence>
<dbReference type="AlphaFoldDB" id="A0A0B6YQP0"/>
<dbReference type="SMART" id="SM01017">
    <property type="entry name" value="Arrestin_C"/>
    <property type="match status" value="1"/>
</dbReference>
<dbReference type="SUPFAM" id="SSF81296">
    <property type="entry name" value="E set domains"/>
    <property type="match status" value="1"/>
</dbReference>
<sequence length="116" mass="13059">GPITAELRLEQKGYVPGESVYINAEICNNSRRKVDRTSVELLMTTIFHTPHKSRSVTQQVVRIHHGCLPSGKTDSWDGDRFTLPSLPPSYLIGCSIMEVKYTLELRVFPVSPAFEL</sequence>
<dbReference type="PANTHER" id="PTHR11188">
    <property type="entry name" value="ARRESTIN DOMAIN CONTAINING PROTEIN"/>
    <property type="match status" value="1"/>
</dbReference>
<gene>
    <name evidence="2" type="primary">ORF33628</name>
</gene>
<protein>
    <recommendedName>
        <fullName evidence="1">Arrestin C-terminal-like domain-containing protein</fullName>
    </recommendedName>
</protein>
<evidence type="ECO:0000259" key="1">
    <source>
        <dbReference type="SMART" id="SM01017"/>
    </source>
</evidence>
<dbReference type="InterPro" id="IPR014756">
    <property type="entry name" value="Ig_E-set"/>
</dbReference>
<dbReference type="InterPro" id="IPR014752">
    <property type="entry name" value="Arrestin-like_C"/>
</dbReference>
<reference evidence="2" key="1">
    <citation type="submission" date="2014-12" db="EMBL/GenBank/DDBJ databases">
        <title>Insight into the proteome of Arion vulgaris.</title>
        <authorList>
            <person name="Aradska J."/>
            <person name="Bulat T."/>
            <person name="Smidak R."/>
            <person name="Sarate P."/>
            <person name="Gangsoo J."/>
            <person name="Sialana F."/>
            <person name="Bilban M."/>
            <person name="Lubec G."/>
        </authorList>
    </citation>
    <scope>NUCLEOTIDE SEQUENCE</scope>
    <source>
        <tissue evidence="2">Skin</tissue>
    </source>
</reference>
<dbReference type="GO" id="GO:0005737">
    <property type="term" value="C:cytoplasm"/>
    <property type="evidence" value="ECO:0007669"/>
    <property type="project" value="TreeGrafter"/>
</dbReference>
<organism evidence="2">
    <name type="scientific">Arion vulgaris</name>
    <dbReference type="NCBI Taxonomy" id="1028688"/>
    <lineage>
        <taxon>Eukaryota</taxon>
        <taxon>Metazoa</taxon>
        <taxon>Spiralia</taxon>
        <taxon>Lophotrochozoa</taxon>
        <taxon>Mollusca</taxon>
        <taxon>Gastropoda</taxon>
        <taxon>Heterobranchia</taxon>
        <taxon>Euthyneura</taxon>
        <taxon>Panpulmonata</taxon>
        <taxon>Eupulmonata</taxon>
        <taxon>Stylommatophora</taxon>
        <taxon>Helicina</taxon>
        <taxon>Arionoidea</taxon>
        <taxon>Arionidae</taxon>
        <taxon>Arion</taxon>
    </lineage>
</organism>
<dbReference type="Pfam" id="PF02752">
    <property type="entry name" value="Arrestin_C"/>
    <property type="match status" value="1"/>
</dbReference>
<proteinExistence type="predicted"/>
<feature type="non-terminal residue" evidence="2">
    <location>
        <position position="1"/>
    </location>
</feature>
<dbReference type="Gene3D" id="2.60.40.640">
    <property type="match status" value="1"/>
</dbReference>
<accession>A0A0B6YQP0</accession>
<feature type="non-terminal residue" evidence="2">
    <location>
        <position position="116"/>
    </location>
</feature>
<feature type="domain" description="Arrestin C-terminal-like" evidence="1">
    <location>
        <begin position="1"/>
        <end position="112"/>
    </location>
</feature>
<dbReference type="PANTHER" id="PTHR11188:SF176">
    <property type="entry name" value="ARRESTIN DOMAIN-CONTAINING PROTEIN 1"/>
    <property type="match status" value="1"/>
</dbReference>
<dbReference type="InterPro" id="IPR011022">
    <property type="entry name" value="Arrestin_C-like"/>
</dbReference>
<dbReference type="EMBL" id="HACG01011744">
    <property type="protein sequence ID" value="CEK58609.1"/>
    <property type="molecule type" value="Transcribed_RNA"/>
</dbReference>